<dbReference type="SUPFAM" id="SSF51120">
    <property type="entry name" value="beta-Roll"/>
    <property type="match status" value="2"/>
</dbReference>
<feature type="domain" description="Bacterial Ig-like" evidence="4">
    <location>
        <begin position="930"/>
        <end position="1039"/>
    </location>
</feature>
<dbReference type="PANTHER" id="PTHR34677">
    <property type="match status" value="1"/>
</dbReference>
<sequence>MSILARPDQLPSDDPFLPLPSTAPSAAAPSELVFIESDVANLQQLLDGLAPGKEVHLLSAGADGLAQMAAVLAGRSGIASLQIVSHGAAGQLSLGSLLLDQQGVAQHGAELATIGRALAPDADLLLYGCEVGAGAKGAALVQALARATHADVAASSDATGAAALGGNWNLEVHSGRVEPHTLLADGADYQALLPTAQNMNLPTGVYVRPGGTSYTWSYSTYTSGGVTQTIDKVSMSNISHPSFLWYVTRGDFQYSSNGGSSWTTYVVPTDGFTPVSVIGTIWRFVDTMPGDTTHYDSFSNSWITVESPGSNTTSGGSITPDNAPTDIVSNKVVFLSDATAGLSVATLTPTDTGATFGGKWEIDSQSVPNLFTLASDGATVRTATLSLGAGAVPAIEQTGSITVRYYDLYQTDASGNPIGGQGYSKTLTYTVKDESSADLNFTDDINVSSHAAGDQLAPAMATLSTGNVVTVWQSDGQGEASGKNGIYGQIHDALGNAVGAEFAITAAANGIDDIAPTVAALGGGRFVVAYATTPGANGLDIGYRIVAADGTVGAQSLANTTVAGEQSQPSVTTLSNGDFVIAWNNAGTVHAQKFDGASGAKSGVELVIDAGGSDISPSVAALSNGEYVVVWGDYNTANVNAVVSSAPSTVLAVSTDASAYSYYTSAPLAHVVGLSGGGFVVAWDSAAADLVNYSRTDIFFRQYDNAGTPAGAMVQANTSSGGYKYEASLAALSDGGFVVGWEADSGDYDLNGLFGRRYNAAGVAQDANEFEINQHRRGDQHSSALAGVANGNFAAAWVDATSDGAANAGVEGRLLLPVDVLPVFVGATTTLALAQNAGAADIAALLHVSDSDSGQTLTWTQSSAPAHGTLVLSGATASSGGADIGAGGTLSYAPAAGFAGTDSFTVRVSDGIANATRTISVTVTPGTPGGLDLASGSDSGANTGDNATKATSLDFSGTSAAGDSSSTVRVFVDVDGNGVYDAGTDRAASATVNNGSWSVTGLNTAGVADGTYHVYAQVTSAAGAVSGAVSAALDVTLDTTAPTTTFSALALSVDSGSSASDFITATAAQTVTATLSAPLAAGEVVWGSLDNGATWSDISAMVSGSALSWTGVTLAGSSTLKLKVADAQGNDGSVAGHSFSYDNVAPSAGVVVADDNLTGADTSLVTITFSEAVANFSNADLTVANGTLSAVSSADGGTTWTATLTPTLSVIDATNIITLNQATLTDVAGNAGVGSVDSNNYAVSTMVPTATVTLDDSALKIGDTATVTIVFSEAVTGFDSADLTVQNGTLGTVSTSDNITWTATLTPSAGVSDSSNFIRLDNSGVVNGGSTAGVGVTDSLNYTVDTLRPTVAVTMSDAALAAGQTALVTFTFSEAVSGLTNAALTVANGALSAPASSDGGLTWTATFTPTAGLDDASNLITIDTSAVSDAAGNAGSGSSNSPNYILDSTAPTASVVVAASSLALGQTSLVTITFSEAVDNFSTADLTVANGALSGLSSADGGITWTATLTPSVGVLDASNLVTLNQASLTDLAGNAGVGSVDSNNYAVSTVVPTATITLDDSLLKIGDTATVSIVFSEAVSGFGAADLTVQNGTLGTVSTVDNVTWTATLTPTAGVSDATNFIRLDNTGYTNLASVAGVGVTDSANYVVDQQRPTATVVVADSELKAGESSLVTITFSEAVTAFDNSDVTLANGTLSTLSSSDGGTTWTATLTPTSAVTDASNLLTLANATLTDLAGNAGTGSTDSNNYVVSTVRPTASIVVAAASLGVGATSLVTVTFSEPVTGFDNSDLSIGNGTLSALSSADGGITWSATLTPANGVSAGANVIALNAAGVLNEAGNAGLGSVNSNSYAVDTAPPPSTPPAVPGTVDGVPISTTTTTDPTTGLNNSAVDVPVVVPTRPDDPNTPNATLADIPLGVAAPAGSAGTTLTVSLPVGTGLQADGPTALLSNAQALLDLIMRIEQKTVAGSSVQHDMTGQGSDFLAALLSNTLLQTKTLVPTVAAGAGPQTIFINGSSSTPPAGGAANGTAIGIVIDASHLNTGSVLQLNNVDFAAVVGGATLRGGGGQNFVIGDGAVQNILLGADDDRLLGGGGDDIIGSAGGNDYLDGGADNDKVAGGIGNDSLLGGGGGDVLQGGRSTQGGWTFYLGADGALSAQHQTALFAPAASEALARAELNGASAELAFLAAAPARLADVALLYHAAFGRAPDLSGLNFWLGGAGTTGQIADGFLQSAEWQGGDKAKLDDAAYVQQLYHQVLGRAPDATGQAYWLAALQGDAGHAAMGRAEVLLGFALSNEHRALQAAGAGLSVASAGLEQETGWIAGGGDDRLDGGAGSDVLVGGDGVDTAVYTGKLADYKLVLAADGAFKVADKANADLDTLSGIEQGAFADGAVDLSFSQAAAATLQTVGLLYEAVLDRAGDLAGFSWWVQGGDGAAALARGFANSAEFKARYDGVDDAAFVKSLYANSALADTAAGGSAHWGDYLAGHSRAELIGAWVAQQDVVAAQFAGNGLWLV</sequence>
<dbReference type="Pfam" id="PF19078">
    <property type="entry name" value="Big_12"/>
    <property type="match status" value="7"/>
</dbReference>
<feature type="domain" description="DUF4347" evidence="3">
    <location>
        <begin position="32"/>
        <end position="185"/>
    </location>
</feature>
<dbReference type="InterPro" id="IPR018511">
    <property type="entry name" value="Hemolysin-typ_Ca-bd_CS"/>
</dbReference>
<dbReference type="GO" id="GO:0005509">
    <property type="term" value="F:calcium ion binding"/>
    <property type="evidence" value="ECO:0007669"/>
    <property type="project" value="InterPro"/>
</dbReference>
<organism evidence="6 7">
    <name type="scientific">Rugamonas rubra</name>
    <dbReference type="NCBI Taxonomy" id="758825"/>
    <lineage>
        <taxon>Bacteria</taxon>
        <taxon>Pseudomonadati</taxon>
        <taxon>Pseudomonadota</taxon>
        <taxon>Betaproteobacteria</taxon>
        <taxon>Burkholderiales</taxon>
        <taxon>Oxalobacteraceae</taxon>
        <taxon>Telluria group</taxon>
        <taxon>Rugamonas</taxon>
    </lineage>
</organism>
<keyword evidence="7" id="KW-1185">Reference proteome</keyword>
<feature type="domain" description="Bacterial Ig-like" evidence="5">
    <location>
        <begin position="1650"/>
        <end position="1751"/>
    </location>
</feature>
<feature type="compositionally biased region" description="Low complexity" evidence="1">
    <location>
        <begin position="7"/>
        <end position="22"/>
    </location>
</feature>
<feature type="domain" description="Bacterial Ig-like" evidence="5">
    <location>
        <begin position="1753"/>
        <end position="1853"/>
    </location>
</feature>
<evidence type="ECO:0000313" key="7">
    <source>
        <dbReference type="Proteomes" id="UP000199470"/>
    </source>
</evidence>
<evidence type="ECO:0000256" key="1">
    <source>
        <dbReference type="SAM" id="MobiDB-lite"/>
    </source>
</evidence>
<feature type="domain" description="Bacterial Ig-like" evidence="5">
    <location>
        <begin position="1142"/>
        <end position="1243"/>
    </location>
</feature>
<evidence type="ECO:0000259" key="5">
    <source>
        <dbReference type="Pfam" id="PF19078"/>
    </source>
</evidence>
<dbReference type="InterPro" id="IPR011049">
    <property type="entry name" value="Serralysin-like_metalloprot_C"/>
</dbReference>
<dbReference type="InterPro" id="IPR001343">
    <property type="entry name" value="Hemolysn_Ca-bd"/>
</dbReference>
<dbReference type="InterPro" id="IPR025282">
    <property type="entry name" value="DUF4214"/>
</dbReference>
<name>A0A1I4MRR2_9BURK</name>
<dbReference type="InterPro" id="IPR044016">
    <property type="entry name" value="Big_13"/>
</dbReference>
<feature type="domain" description="DUF4214" evidence="2">
    <location>
        <begin position="2226"/>
        <end position="2299"/>
    </location>
</feature>
<dbReference type="Gene3D" id="2.60.40.10">
    <property type="entry name" value="Immunoglobulins"/>
    <property type="match status" value="1"/>
</dbReference>
<dbReference type="InterPro" id="IPR025592">
    <property type="entry name" value="DUF4347"/>
</dbReference>
<dbReference type="InterPro" id="IPR044048">
    <property type="entry name" value="Big_12"/>
</dbReference>
<dbReference type="Pfam" id="PF00353">
    <property type="entry name" value="HemolysinCabind"/>
    <property type="match status" value="2"/>
</dbReference>
<proteinExistence type="predicted"/>
<dbReference type="Pfam" id="PF19077">
    <property type="entry name" value="Big_13"/>
    <property type="match status" value="1"/>
</dbReference>
<dbReference type="STRING" id="758825.SAMN02982985_02587"/>
<feature type="domain" description="Bacterial Ig-like" evidence="5">
    <location>
        <begin position="1245"/>
        <end position="1344"/>
    </location>
</feature>
<dbReference type="PROSITE" id="PS00330">
    <property type="entry name" value="HEMOLYSIN_CALCIUM"/>
    <property type="match status" value="2"/>
</dbReference>
<dbReference type="InterPro" id="IPR013783">
    <property type="entry name" value="Ig-like_fold"/>
</dbReference>
<evidence type="ECO:0000259" key="2">
    <source>
        <dbReference type="Pfam" id="PF13946"/>
    </source>
</evidence>
<gene>
    <name evidence="6" type="ORF">SAMN02982985_02587</name>
</gene>
<feature type="domain" description="Bacterial Ig-like" evidence="5">
    <location>
        <begin position="1345"/>
        <end position="1444"/>
    </location>
</feature>
<dbReference type="PRINTS" id="PR00313">
    <property type="entry name" value="CABNDNGRPT"/>
</dbReference>
<reference evidence="6 7" key="1">
    <citation type="submission" date="2016-10" db="EMBL/GenBank/DDBJ databases">
        <authorList>
            <person name="de Groot N.N."/>
        </authorList>
    </citation>
    <scope>NUCLEOTIDE SEQUENCE [LARGE SCALE GENOMIC DNA]</scope>
    <source>
        <strain evidence="6 7">ATCC 43154</strain>
    </source>
</reference>
<dbReference type="Gene3D" id="2.60.40.3440">
    <property type="match status" value="1"/>
</dbReference>
<dbReference type="Proteomes" id="UP000199470">
    <property type="component" value="Unassembled WGS sequence"/>
</dbReference>
<dbReference type="Pfam" id="PF13946">
    <property type="entry name" value="DUF4214"/>
    <property type="match status" value="2"/>
</dbReference>
<dbReference type="EMBL" id="FOTW01000011">
    <property type="protein sequence ID" value="SFM05938.1"/>
    <property type="molecule type" value="Genomic_DNA"/>
</dbReference>
<feature type="domain" description="DUF4214" evidence="2">
    <location>
        <begin position="2438"/>
        <end position="2494"/>
    </location>
</feature>
<protein>
    <recommendedName>
        <fullName evidence="8">Ig-like domain (Group 3)</fullName>
    </recommendedName>
</protein>
<dbReference type="Pfam" id="PF14252">
    <property type="entry name" value="DUF4347"/>
    <property type="match status" value="1"/>
</dbReference>
<dbReference type="PANTHER" id="PTHR34677:SF3">
    <property type="entry name" value="BACTERIAL IG-LIKE DOMAIN-CONTAINING PROTEIN"/>
    <property type="match status" value="1"/>
</dbReference>
<feature type="domain" description="Bacterial Ig-like" evidence="5">
    <location>
        <begin position="1447"/>
        <end position="1548"/>
    </location>
</feature>
<feature type="region of interest" description="Disordered" evidence="1">
    <location>
        <begin position="1"/>
        <end position="22"/>
    </location>
</feature>
<accession>A0A1I4MRR2</accession>
<evidence type="ECO:0000259" key="3">
    <source>
        <dbReference type="Pfam" id="PF14252"/>
    </source>
</evidence>
<evidence type="ECO:0000259" key="4">
    <source>
        <dbReference type="Pfam" id="PF19077"/>
    </source>
</evidence>
<dbReference type="Pfam" id="PF17963">
    <property type="entry name" value="Big_9"/>
    <property type="match status" value="1"/>
</dbReference>
<feature type="domain" description="Bacterial Ig-like" evidence="5">
    <location>
        <begin position="1550"/>
        <end position="1649"/>
    </location>
</feature>
<evidence type="ECO:0000313" key="6">
    <source>
        <dbReference type="EMBL" id="SFM05938.1"/>
    </source>
</evidence>
<evidence type="ECO:0008006" key="8">
    <source>
        <dbReference type="Google" id="ProtNLM"/>
    </source>
</evidence>
<dbReference type="OrthoDB" id="8689919at2"/>